<dbReference type="VEuPathDB" id="GiardiaDB:GL50803_4344"/>
<dbReference type="EMBL" id="AACB03000003">
    <property type="protein sequence ID" value="KAE8302879.1"/>
    <property type="molecule type" value="Genomic_DNA"/>
</dbReference>
<dbReference type="AlphaFoldDB" id="A8B1W5"/>
<comment type="caution">
    <text evidence="1">The sequence shown here is derived from an EMBL/GenBank/DDBJ whole genome shotgun (WGS) entry which is preliminary data.</text>
</comment>
<name>A8B1W5_GIAIC</name>
<reference evidence="1 2" key="1">
    <citation type="journal article" date="2007" name="Science">
        <title>Genomic minimalism in the early diverging intestinal parasite Giardia lamblia.</title>
        <authorList>
            <person name="Morrison H.G."/>
            <person name="McArthur A.G."/>
            <person name="Gillin F.D."/>
            <person name="Aley S.B."/>
            <person name="Adam R.D."/>
            <person name="Olsen G.J."/>
            <person name="Best A.A."/>
            <person name="Cande W.Z."/>
            <person name="Chen F."/>
            <person name="Cipriano M.J."/>
            <person name="Davids B.J."/>
            <person name="Dawson S.C."/>
            <person name="Elmendorf H.G."/>
            <person name="Hehl A.B."/>
            <person name="Holder M.E."/>
            <person name="Huse S.M."/>
            <person name="Kim U.U."/>
            <person name="Lasek-Nesselquist E."/>
            <person name="Manning G."/>
            <person name="Nigam A."/>
            <person name="Nixon J.E."/>
            <person name="Palm D."/>
            <person name="Passamaneck N.E."/>
            <person name="Prabhu A."/>
            <person name="Reich C.I."/>
            <person name="Reiner D.S."/>
            <person name="Samuelson J."/>
            <person name="Svard S.G."/>
            <person name="Sogin M.L."/>
        </authorList>
    </citation>
    <scope>NUCLEOTIDE SEQUENCE [LARGE SCALE GENOMIC DNA]</scope>
    <source>
        <strain evidence="1 2">WB C6</strain>
    </source>
</reference>
<sequence>MTAGLQSTILRLLVFTPPQDLDKQATLIFDKSLSGEPLKGRPEAILAMVQAMARCSESTETGDENDFRVVILGAGSSPQTSMLYKRTASIIAIAVLTYPLQLRRYIELFLNSLAVEPVANITDERVDELLKDSFPQR</sequence>
<dbReference type="KEGG" id="gla:GL50803_004344"/>
<dbReference type="RefSeq" id="XP_001709852.1">
    <property type="nucleotide sequence ID" value="XM_001709800.1"/>
</dbReference>
<dbReference type="HOGENOM" id="CLU_1869030_0_0_1"/>
<keyword evidence="2" id="KW-1185">Reference proteome</keyword>
<accession>A8B1W5</accession>
<evidence type="ECO:0000313" key="1">
    <source>
        <dbReference type="EMBL" id="KAE8302879.1"/>
    </source>
</evidence>
<dbReference type="GeneID" id="5702758"/>
<dbReference type="Proteomes" id="UP000001548">
    <property type="component" value="Unassembled WGS sequence"/>
</dbReference>
<dbReference type="OMA" id="YKRTSSM"/>
<gene>
    <name evidence="1" type="ORF">GL50803_004344</name>
</gene>
<organism evidence="1 2">
    <name type="scientific">Giardia intestinalis (strain ATCC 50803 / WB clone C6)</name>
    <name type="common">Giardia lamblia</name>
    <dbReference type="NCBI Taxonomy" id="184922"/>
    <lineage>
        <taxon>Eukaryota</taxon>
        <taxon>Metamonada</taxon>
        <taxon>Diplomonadida</taxon>
        <taxon>Hexamitidae</taxon>
        <taxon>Giardiinae</taxon>
        <taxon>Giardia</taxon>
    </lineage>
</organism>
<protein>
    <submittedName>
        <fullName evidence="1">Uncharacterized protein</fullName>
    </submittedName>
</protein>
<proteinExistence type="predicted"/>
<evidence type="ECO:0000313" key="2">
    <source>
        <dbReference type="Proteomes" id="UP000001548"/>
    </source>
</evidence>